<gene>
    <name evidence="1" type="ORF">EDC37_10152</name>
</gene>
<protein>
    <submittedName>
        <fullName evidence="1">PTS system glucitol/sorbitol-specific IIA component</fullName>
    </submittedName>
</protein>
<comment type="caution">
    <text evidence="1">The sequence shown here is derived from an EMBL/GenBank/DDBJ whole genome shotgun (WGS) entry which is preliminary data.</text>
</comment>
<dbReference type="GO" id="GO:0005737">
    <property type="term" value="C:cytoplasm"/>
    <property type="evidence" value="ECO:0007669"/>
    <property type="project" value="InterPro"/>
</dbReference>
<dbReference type="OrthoDB" id="5113885at2"/>
<name>A0A4R3KGT5_9FIRM</name>
<dbReference type="SUPFAM" id="SSF141530">
    <property type="entry name" value="PTSIIA/GutA-like"/>
    <property type="match status" value="1"/>
</dbReference>
<reference evidence="1 2" key="1">
    <citation type="submission" date="2019-03" db="EMBL/GenBank/DDBJ databases">
        <title>Genomic Encyclopedia of Type Strains, Phase IV (KMG-IV): sequencing the most valuable type-strain genomes for metagenomic binning, comparative biology and taxonomic classification.</title>
        <authorList>
            <person name="Goeker M."/>
        </authorList>
    </citation>
    <scope>NUCLEOTIDE SEQUENCE [LARGE SCALE GENOMIC DNA]</scope>
    <source>
        <strain evidence="1 2">DSM 20467</strain>
    </source>
</reference>
<dbReference type="InterPro" id="IPR004716">
    <property type="entry name" value="PTS_IIA_glucitol/sorbitol-sp"/>
</dbReference>
<sequence>MKYAFVVVSVGENVLSLLKTSKCVTIVNEGCSDGLAAMSIVHTKEKLEENITPGDTLEWGSLKFKITDVGADVNKNLADIGHCTILFNSKAFLPGQITVEGSYFPSFNKGETVKIY</sequence>
<dbReference type="RefSeq" id="WP_132546869.1">
    <property type="nucleotide sequence ID" value="NZ_SMAA01000001.1"/>
</dbReference>
<dbReference type="PANTHER" id="PTHR40398:SF1">
    <property type="entry name" value="PTS SYSTEM GLUCITOL_SORBITOL-SPECIFIC EIIA COMPONENT"/>
    <property type="match status" value="1"/>
</dbReference>
<dbReference type="Gene3D" id="2.40.33.40">
    <property type="entry name" value="Phosphotransferase system, glucitol/sorbitol-specific IIA component"/>
    <property type="match status" value="1"/>
</dbReference>
<proteinExistence type="predicted"/>
<keyword evidence="2" id="KW-1185">Reference proteome</keyword>
<dbReference type="GO" id="GO:0008982">
    <property type="term" value="F:protein-N(PI)-phosphohistidine-sugar phosphotransferase activity"/>
    <property type="evidence" value="ECO:0007669"/>
    <property type="project" value="InterPro"/>
</dbReference>
<dbReference type="PANTHER" id="PTHR40398">
    <property type="entry name" value="PTS SYSTEM GLUCITOL/SORBITOL-SPECIFIC EIIA COMPONENT"/>
    <property type="match status" value="1"/>
</dbReference>
<dbReference type="EMBL" id="SMAA01000001">
    <property type="protein sequence ID" value="TCS81881.1"/>
    <property type="molecule type" value="Genomic_DNA"/>
</dbReference>
<dbReference type="AlphaFoldDB" id="A0A4R3KGT5"/>
<evidence type="ECO:0000313" key="1">
    <source>
        <dbReference type="EMBL" id="TCS81881.1"/>
    </source>
</evidence>
<organism evidence="1 2">
    <name type="scientific">Pectinatus cerevisiiphilus</name>
    <dbReference type="NCBI Taxonomy" id="86956"/>
    <lineage>
        <taxon>Bacteria</taxon>
        <taxon>Bacillati</taxon>
        <taxon>Bacillota</taxon>
        <taxon>Negativicutes</taxon>
        <taxon>Selenomonadales</taxon>
        <taxon>Selenomonadaceae</taxon>
        <taxon>Pectinatus</taxon>
    </lineage>
</organism>
<dbReference type="GO" id="GO:0009401">
    <property type="term" value="P:phosphoenolpyruvate-dependent sugar phosphotransferase system"/>
    <property type="evidence" value="ECO:0007669"/>
    <property type="project" value="InterPro"/>
</dbReference>
<dbReference type="InterPro" id="IPR036665">
    <property type="entry name" value="PTS_IIA_glucitol/sorbitol_sf"/>
</dbReference>
<dbReference type="Proteomes" id="UP000295188">
    <property type="component" value="Unassembled WGS sequence"/>
</dbReference>
<dbReference type="Pfam" id="PF03829">
    <property type="entry name" value="PTSIIA_gutA"/>
    <property type="match status" value="1"/>
</dbReference>
<dbReference type="GO" id="GO:0016301">
    <property type="term" value="F:kinase activity"/>
    <property type="evidence" value="ECO:0007669"/>
    <property type="project" value="TreeGrafter"/>
</dbReference>
<accession>A0A4R3KGT5</accession>
<evidence type="ECO:0000313" key="2">
    <source>
        <dbReference type="Proteomes" id="UP000295188"/>
    </source>
</evidence>